<dbReference type="PANTHER" id="PTHR10516:SF458">
    <property type="entry name" value="PEPTIDYLPROLYL ISOMERASE"/>
    <property type="match status" value="1"/>
</dbReference>
<comment type="catalytic activity">
    <reaction evidence="1 5">
        <text>[protein]-peptidylproline (omega=180) = [protein]-peptidylproline (omega=0)</text>
        <dbReference type="Rhea" id="RHEA:16237"/>
        <dbReference type="Rhea" id="RHEA-COMP:10747"/>
        <dbReference type="Rhea" id="RHEA-COMP:10748"/>
        <dbReference type="ChEBI" id="CHEBI:83833"/>
        <dbReference type="ChEBI" id="CHEBI:83834"/>
        <dbReference type="EC" id="5.2.1.8"/>
    </reaction>
</comment>
<evidence type="ECO:0000313" key="7">
    <source>
        <dbReference type="EnsemblPlants" id="TuG1812G0200002397.01.T02"/>
    </source>
</evidence>
<evidence type="ECO:0000256" key="1">
    <source>
        <dbReference type="ARBA" id="ARBA00000971"/>
    </source>
</evidence>
<dbReference type="AlphaFoldDB" id="A0A8R7PDN3"/>
<evidence type="ECO:0000256" key="4">
    <source>
        <dbReference type="ARBA" id="ARBA00023235"/>
    </source>
</evidence>
<dbReference type="SUPFAM" id="SSF54534">
    <property type="entry name" value="FKBP-like"/>
    <property type="match status" value="1"/>
</dbReference>
<keyword evidence="3 5" id="KW-0697">Rotamase</keyword>
<dbReference type="EC" id="5.2.1.8" evidence="2 5"/>
<dbReference type="InterPro" id="IPR050689">
    <property type="entry name" value="FKBP-type_PPIase"/>
</dbReference>
<evidence type="ECO:0000256" key="2">
    <source>
        <dbReference type="ARBA" id="ARBA00013194"/>
    </source>
</evidence>
<sequence>MAGGYEAMAGSGDDKDEEAMKGLYAGVAPAPAEEEEEEVDEGYAVAAMKVGEERGIGKEGLRKRLLREGEGSQLPGAGDEVEVHYTGTLADGTKFDSREAPFRFTLGRGSLMTAKGSCSKTTTSCSMLSAQLMSLIMRRWDTSIVRVHLTVASEDQVERLLIVPKFLDHLV</sequence>
<evidence type="ECO:0000313" key="8">
    <source>
        <dbReference type="Proteomes" id="UP000015106"/>
    </source>
</evidence>
<dbReference type="InterPro" id="IPR001179">
    <property type="entry name" value="PPIase_FKBP_dom"/>
</dbReference>
<dbReference type="Gene3D" id="3.10.50.40">
    <property type="match status" value="1"/>
</dbReference>
<organism evidence="7 8">
    <name type="scientific">Triticum urartu</name>
    <name type="common">Red wild einkorn</name>
    <name type="synonym">Crithodium urartu</name>
    <dbReference type="NCBI Taxonomy" id="4572"/>
    <lineage>
        <taxon>Eukaryota</taxon>
        <taxon>Viridiplantae</taxon>
        <taxon>Streptophyta</taxon>
        <taxon>Embryophyta</taxon>
        <taxon>Tracheophyta</taxon>
        <taxon>Spermatophyta</taxon>
        <taxon>Magnoliopsida</taxon>
        <taxon>Liliopsida</taxon>
        <taxon>Poales</taxon>
        <taxon>Poaceae</taxon>
        <taxon>BOP clade</taxon>
        <taxon>Pooideae</taxon>
        <taxon>Triticodae</taxon>
        <taxon>Triticeae</taxon>
        <taxon>Triticinae</taxon>
        <taxon>Triticum</taxon>
    </lineage>
</organism>
<dbReference type="GO" id="GO:0003755">
    <property type="term" value="F:peptidyl-prolyl cis-trans isomerase activity"/>
    <property type="evidence" value="ECO:0007669"/>
    <property type="project" value="UniProtKB-KW"/>
</dbReference>
<reference evidence="7" key="2">
    <citation type="submission" date="2018-03" db="EMBL/GenBank/DDBJ databases">
        <title>The Triticum urartu genome reveals the dynamic nature of wheat genome evolution.</title>
        <authorList>
            <person name="Ling H."/>
            <person name="Ma B."/>
            <person name="Shi X."/>
            <person name="Liu H."/>
            <person name="Dong L."/>
            <person name="Sun H."/>
            <person name="Cao Y."/>
            <person name="Gao Q."/>
            <person name="Zheng S."/>
            <person name="Li Y."/>
            <person name="Yu Y."/>
            <person name="Du H."/>
            <person name="Qi M."/>
            <person name="Li Y."/>
            <person name="Yu H."/>
            <person name="Cui Y."/>
            <person name="Wang N."/>
            <person name="Chen C."/>
            <person name="Wu H."/>
            <person name="Zhao Y."/>
            <person name="Zhang J."/>
            <person name="Li Y."/>
            <person name="Zhou W."/>
            <person name="Zhang B."/>
            <person name="Hu W."/>
            <person name="Eijk M."/>
            <person name="Tang J."/>
            <person name="Witsenboer H."/>
            <person name="Zhao S."/>
            <person name="Li Z."/>
            <person name="Zhang A."/>
            <person name="Wang D."/>
            <person name="Liang C."/>
        </authorList>
    </citation>
    <scope>NUCLEOTIDE SEQUENCE [LARGE SCALE GENOMIC DNA]</scope>
    <source>
        <strain evidence="7">cv. G1812</strain>
    </source>
</reference>
<protein>
    <recommendedName>
        <fullName evidence="2 5">peptidylprolyl isomerase</fullName>
        <ecNumber evidence="2 5">5.2.1.8</ecNumber>
    </recommendedName>
</protein>
<dbReference type="GO" id="GO:0005737">
    <property type="term" value="C:cytoplasm"/>
    <property type="evidence" value="ECO:0007669"/>
    <property type="project" value="TreeGrafter"/>
</dbReference>
<dbReference type="EnsemblPlants" id="TuG1812G0200002397.01.T02">
    <property type="protein sequence ID" value="TuG1812G0200002397.01.T02"/>
    <property type="gene ID" value="TuG1812G0200002397.01"/>
</dbReference>
<reference evidence="7" key="3">
    <citation type="submission" date="2022-06" db="UniProtKB">
        <authorList>
            <consortium name="EnsemblPlants"/>
        </authorList>
    </citation>
    <scope>IDENTIFICATION</scope>
</reference>
<keyword evidence="8" id="KW-1185">Reference proteome</keyword>
<accession>A0A8R7PDN3</accession>
<name>A0A8R7PDN3_TRIUA</name>
<keyword evidence="4 5" id="KW-0413">Isomerase</keyword>
<evidence type="ECO:0000256" key="5">
    <source>
        <dbReference type="PROSITE-ProRule" id="PRU00277"/>
    </source>
</evidence>
<reference evidence="8" key="1">
    <citation type="journal article" date="2013" name="Nature">
        <title>Draft genome of the wheat A-genome progenitor Triticum urartu.</title>
        <authorList>
            <person name="Ling H.Q."/>
            <person name="Zhao S."/>
            <person name="Liu D."/>
            <person name="Wang J."/>
            <person name="Sun H."/>
            <person name="Zhang C."/>
            <person name="Fan H."/>
            <person name="Li D."/>
            <person name="Dong L."/>
            <person name="Tao Y."/>
            <person name="Gao C."/>
            <person name="Wu H."/>
            <person name="Li Y."/>
            <person name="Cui Y."/>
            <person name="Guo X."/>
            <person name="Zheng S."/>
            <person name="Wang B."/>
            <person name="Yu K."/>
            <person name="Liang Q."/>
            <person name="Yang W."/>
            <person name="Lou X."/>
            <person name="Chen J."/>
            <person name="Feng M."/>
            <person name="Jian J."/>
            <person name="Zhang X."/>
            <person name="Luo G."/>
            <person name="Jiang Y."/>
            <person name="Liu J."/>
            <person name="Wang Z."/>
            <person name="Sha Y."/>
            <person name="Zhang B."/>
            <person name="Wu H."/>
            <person name="Tang D."/>
            <person name="Shen Q."/>
            <person name="Xue P."/>
            <person name="Zou S."/>
            <person name="Wang X."/>
            <person name="Liu X."/>
            <person name="Wang F."/>
            <person name="Yang Y."/>
            <person name="An X."/>
            <person name="Dong Z."/>
            <person name="Zhang K."/>
            <person name="Zhang X."/>
            <person name="Luo M.C."/>
            <person name="Dvorak J."/>
            <person name="Tong Y."/>
            <person name="Wang J."/>
            <person name="Yang H."/>
            <person name="Li Z."/>
            <person name="Wang D."/>
            <person name="Zhang A."/>
            <person name="Wang J."/>
        </authorList>
    </citation>
    <scope>NUCLEOTIDE SEQUENCE</scope>
    <source>
        <strain evidence="8">cv. G1812</strain>
    </source>
</reference>
<proteinExistence type="predicted"/>
<dbReference type="Pfam" id="PF00254">
    <property type="entry name" value="FKBP_C"/>
    <property type="match status" value="1"/>
</dbReference>
<dbReference type="PANTHER" id="PTHR10516">
    <property type="entry name" value="PEPTIDYL-PROLYL CIS-TRANS ISOMERASE"/>
    <property type="match status" value="1"/>
</dbReference>
<dbReference type="InterPro" id="IPR046357">
    <property type="entry name" value="PPIase_dom_sf"/>
</dbReference>
<dbReference type="Gramene" id="TuG1812G0200002397.01.T02">
    <property type="protein sequence ID" value="TuG1812G0200002397.01.T02"/>
    <property type="gene ID" value="TuG1812G0200002397.01"/>
</dbReference>
<evidence type="ECO:0000256" key="3">
    <source>
        <dbReference type="ARBA" id="ARBA00023110"/>
    </source>
</evidence>
<evidence type="ECO:0000259" key="6">
    <source>
        <dbReference type="PROSITE" id="PS50059"/>
    </source>
</evidence>
<dbReference type="PROSITE" id="PS50059">
    <property type="entry name" value="FKBP_PPIASE"/>
    <property type="match status" value="1"/>
</dbReference>
<dbReference type="Proteomes" id="UP000015106">
    <property type="component" value="Chromosome 2"/>
</dbReference>
<feature type="domain" description="PPIase FKBP-type" evidence="6">
    <location>
        <begin position="78"/>
        <end position="116"/>
    </location>
</feature>